<evidence type="ECO:0000313" key="2">
    <source>
        <dbReference type="Proteomes" id="UP000034006"/>
    </source>
</evidence>
<dbReference type="Proteomes" id="UP000034006">
    <property type="component" value="Unassembled WGS sequence"/>
</dbReference>
<dbReference type="AlphaFoldDB" id="A0A0G1HY85"/>
<comment type="caution">
    <text evidence="1">The sequence shown here is derived from an EMBL/GenBank/DDBJ whole genome shotgun (WGS) entry which is preliminary data.</text>
</comment>
<gene>
    <name evidence="1" type="ORF">UW44_C0006G0033</name>
</gene>
<name>A0A0G1HY85_9BACT</name>
<organism evidence="1 2">
    <name type="scientific">Candidatus Collierbacteria bacterium GW2011_GWB2_44_22</name>
    <dbReference type="NCBI Taxonomy" id="1618387"/>
    <lineage>
        <taxon>Bacteria</taxon>
        <taxon>Candidatus Collieribacteriota</taxon>
    </lineage>
</organism>
<proteinExistence type="predicted"/>
<protein>
    <submittedName>
        <fullName evidence="1">Uncharacterized protein</fullName>
    </submittedName>
</protein>
<sequence length="117" mass="12752">MVLWDSKKEHSNQSKKEVNMKFTRFQRVVACLLGLILVFVAFAACNNISGTNNTDTVQASENVQADDVLRGTPMVDAEGDVIAFFFVIKTGLSTCYSVVSVDSYRAMLSTGTSLSCP</sequence>
<reference evidence="1 2" key="1">
    <citation type="journal article" date="2015" name="Nature">
        <title>rRNA introns, odd ribosomes, and small enigmatic genomes across a large radiation of phyla.</title>
        <authorList>
            <person name="Brown C.T."/>
            <person name="Hug L.A."/>
            <person name="Thomas B.C."/>
            <person name="Sharon I."/>
            <person name="Castelle C.J."/>
            <person name="Singh A."/>
            <person name="Wilkins M.J."/>
            <person name="Williams K.H."/>
            <person name="Banfield J.F."/>
        </authorList>
    </citation>
    <scope>NUCLEOTIDE SEQUENCE [LARGE SCALE GENOMIC DNA]</scope>
</reference>
<dbReference type="EMBL" id="LCIH01000006">
    <property type="protein sequence ID" value="KKT51915.1"/>
    <property type="molecule type" value="Genomic_DNA"/>
</dbReference>
<evidence type="ECO:0000313" key="1">
    <source>
        <dbReference type="EMBL" id="KKT51915.1"/>
    </source>
</evidence>
<accession>A0A0G1HY85</accession>